<gene>
    <name evidence="2" type="ORF">GHT06_017554</name>
</gene>
<dbReference type="AlphaFoldDB" id="A0AAD5L7S2"/>
<organism evidence="2 3">
    <name type="scientific">Daphnia sinensis</name>
    <dbReference type="NCBI Taxonomy" id="1820382"/>
    <lineage>
        <taxon>Eukaryota</taxon>
        <taxon>Metazoa</taxon>
        <taxon>Ecdysozoa</taxon>
        <taxon>Arthropoda</taxon>
        <taxon>Crustacea</taxon>
        <taxon>Branchiopoda</taxon>
        <taxon>Diplostraca</taxon>
        <taxon>Cladocera</taxon>
        <taxon>Anomopoda</taxon>
        <taxon>Daphniidae</taxon>
        <taxon>Daphnia</taxon>
        <taxon>Daphnia similis group</taxon>
    </lineage>
</organism>
<comment type="caution">
    <text evidence="2">The sequence shown here is derived from an EMBL/GenBank/DDBJ whole genome shotgun (WGS) entry which is preliminary data.</text>
</comment>
<keyword evidence="3" id="KW-1185">Reference proteome</keyword>
<sequence>MEQWNDVQIDNAVTSERVGLLCQQQNDWQLCDHVSKSKRNGRAMGIRNPQQPNTPHLFSTGKRSHEKCRHTQLVVEVMDTCDSVQATAKRSLDRQAN</sequence>
<evidence type="ECO:0000313" key="3">
    <source>
        <dbReference type="Proteomes" id="UP000820818"/>
    </source>
</evidence>
<feature type="compositionally biased region" description="Polar residues" evidence="1">
    <location>
        <begin position="48"/>
        <end position="57"/>
    </location>
</feature>
<dbReference type="EMBL" id="WJBH02000006">
    <property type="protein sequence ID" value="KAI9557725.1"/>
    <property type="molecule type" value="Genomic_DNA"/>
</dbReference>
<accession>A0AAD5L7S2</accession>
<reference evidence="2 3" key="1">
    <citation type="submission" date="2022-05" db="EMBL/GenBank/DDBJ databases">
        <title>A multi-omics perspective on studying reproductive biology in Daphnia sinensis.</title>
        <authorList>
            <person name="Jia J."/>
        </authorList>
    </citation>
    <scope>NUCLEOTIDE SEQUENCE [LARGE SCALE GENOMIC DNA]</scope>
    <source>
        <strain evidence="2 3">WSL</strain>
    </source>
</reference>
<dbReference type="Proteomes" id="UP000820818">
    <property type="component" value="Linkage Group LG6"/>
</dbReference>
<proteinExistence type="predicted"/>
<evidence type="ECO:0000313" key="2">
    <source>
        <dbReference type="EMBL" id="KAI9557725.1"/>
    </source>
</evidence>
<evidence type="ECO:0000256" key="1">
    <source>
        <dbReference type="SAM" id="MobiDB-lite"/>
    </source>
</evidence>
<name>A0AAD5L7S2_9CRUS</name>
<protein>
    <submittedName>
        <fullName evidence="2">Uncharacterized protein</fullName>
    </submittedName>
</protein>
<feature type="region of interest" description="Disordered" evidence="1">
    <location>
        <begin position="42"/>
        <end position="65"/>
    </location>
</feature>